<keyword evidence="2" id="KW-1185">Reference proteome</keyword>
<proteinExistence type="predicted"/>
<reference evidence="1" key="1">
    <citation type="submission" date="2022-11" db="EMBL/GenBank/DDBJ databases">
        <title>Genome Sequence of Nemania bipapillata.</title>
        <authorList>
            <person name="Buettner E."/>
        </authorList>
    </citation>
    <scope>NUCLEOTIDE SEQUENCE</scope>
    <source>
        <strain evidence="1">CP14</strain>
    </source>
</reference>
<dbReference type="EMBL" id="JAPESX010001598">
    <property type="protein sequence ID" value="KAJ8112850.1"/>
    <property type="molecule type" value="Genomic_DNA"/>
</dbReference>
<comment type="caution">
    <text evidence="1">The sequence shown here is derived from an EMBL/GenBank/DDBJ whole genome shotgun (WGS) entry which is preliminary data.</text>
</comment>
<sequence>MQCSRICLTKQNPKTHLYWRKYSDFQNLVRGQRLSPAEAAKKLGDVHYERLGRQRIVNAGGPRLDEYTIRLSQEHRVAFTINEETRTVHVFQIGEHYPKKKK</sequence>
<name>A0ACC2ICF9_9PEZI</name>
<evidence type="ECO:0000313" key="2">
    <source>
        <dbReference type="Proteomes" id="UP001153334"/>
    </source>
</evidence>
<dbReference type="Proteomes" id="UP001153334">
    <property type="component" value="Unassembled WGS sequence"/>
</dbReference>
<accession>A0ACC2ICF9</accession>
<organism evidence="1 2">
    <name type="scientific">Nemania bipapillata</name>
    <dbReference type="NCBI Taxonomy" id="110536"/>
    <lineage>
        <taxon>Eukaryota</taxon>
        <taxon>Fungi</taxon>
        <taxon>Dikarya</taxon>
        <taxon>Ascomycota</taxon>
        <taxon>Pezizomycotina</taxon>
        <taxon>Sordariomycetes</taxon>
        <taxon>Xylariomycetidae</taxon>
        <taxon>Xylariales</taxon>
        <taxon>Xylariaceae</taxon>
        <taxon>Nemania</taxon>
    </lineage>
</organism>
<evidence type="ECO:0000313" key="1">
    <source>
        <dbReference type="EMBL" id="KAJ8112850.1"/>
    </source>
</evidence>
<gene>
    <name evidence="1" type="ORF">ONZ43_g5294</name>
</gene>
<protein>
    <submittedName>
        <fullName evidence="1">Uncharacterized protein</fullName>
    </submittedName>
</protein>